<evidence type="ECO:0000313" key="3">
    <source>
        <dbReference type="Proteomes" id="UP000479710"/>
    </source>
</evidence>
<feature type="compositionally biased region" description="Basic residues" evidence="1">
    <location>
        <begin position="48"/>
        <end position="59"/>
    </location>
</feature>
<name>A0A6G1C3G3_9ORYZ</name>
<sequence>MRTAETAELDDDAAELAVLNDGAAAPGLDDGEAGGGLGHDGGGASPGARRRRGGARRRSLSTCGSRWLRGATRRDRDMARGLTGDGDGDLLGKY</sequence>
<keyword evidence="3" id="KW-1185">Reference proteome</keyword>
<proteinExistence type="predicted"/>
<dbReference type="Proteomes" id="UP000479710">
    <property type="component" value="Unassembled WGS sequence"/>
</dbReference>
<accession>A0A6G1C3G3</accession>
<evidence type="ECO:0000313" key="2">
    <source>
        <dbReference type="EMBL" id="KAF0894686.1"/>
    </source>
</evidence>
<evidence type="ECO:0000256" key="1">
    <source>
        <dbReference type="SAM" id="MobiDB-lite"/>
    </source>
</evidence>
<comment type="caution">
    <text evidence="2">The sequence shown here is derived from an EMBL/GenBank/DDBJ whole genome shotgun (WGS) entry which is preliminary data.</text>
</comment>
<feature type="region of interest" description="Disordered" evidence="1">
    <location>
        <begin position="20"/>
        <end position="94"/>
    </location>
</feature>
<reference evidence="2 3" key="1">
    <citation type="submission" date="2019-11" db="EMBL/GenBank/DDBJ databases">
        <title>Whole genome sequence of Oryza granulata.</title>
        <authorList>
            <person name="Li W."/>
        </authorList>
    </citation>
    <scope>NUCLEOTIDE SEQUENCE [LARGE SCALE GENOMIC DNA]</scope>
    <source>
        <strain evidence="3">cv. Menghai</strain>
        <tissue evidence="2">Leaf</tissue>
    </source>
</reference>
<evidence type="ECO:0008006" key="4">
    <source>
        <dbReference type="Google" id="ProtNLM"/>
    </source>
</evidence>
<feature type="compositionally biased region" description="Gly residues" evidence="1">
    <location>
        <begin position="33"/>
        <end position="45"/>
    </location>
</feature>
<protein>
    <recommendedName>
        <fullName evidence="4">DUF834 domain-containing protein</fullName>
    </recommendedName>
</protein>
<organism evidence="2 3">
    <name type="scientific">Oryza meyeriana var. granulata</name>
    <dbReference type="NCBI Taxonomy" id="110450"/>
    <lineage>
        <taxon>Eukaryota</taxon>
        <taxon>Viridiplantae</taxon>
        <taxon>Streptophyta</taxon>
        <taxon>Embryophyta</taxon>
        <taxon>Tracheophyta</taxon>
        <taxon>Spermatophyta</taxon>
        <taxon>Magnoliopsida</taxon>
        <taxon>Liliopsida</taxon>
        <taxon>Poales</taxon>
        <taxon>Poaceae</taxon>
        <taxon>BOP clade</taxon>
        <taxon>Oryzoideae</taxon>
        <taxon>Oryzeae</taxon>
        <taxon>Oryzinae</taxon>
        <taxon>Oryza</taxon>
        <taxon>Oryza meyeriana</taxon>
    </lineage>
</organism>
<dbReference type="EMBL" id="SPHZ02000010">
    <property type="protein sequence ID" value="KAF0894686.1"/>
    <property type="molecule type" value="Genomic_DNA"/>
</dbReference>
<dbReference type="AlphaFoldDB" id="A0A6G1C3G3"/>
<gene>
    <name evidence="2" type="ORF">E2562_001979</name>
</gene>